<feature type="transmembrane region" description="Helical" evidence="1">
    <location>
        <begin position="62"/>
        <end position="94"/>
    </location>
</feature>
<evidence type="ECO:0000313" key="4">
    <source>
        <dbReference type="Proteomes" id="UP001597040"/>
    </source>
</evidence>
<dbReference type="PROSITE" id="PS51704">
    <property type="entry name" value="GP_PDE"/>
    <property type="match status" value="1"/>
</dbReference>
<feature type="transmembrane region" description="Helical" evidence="1">
    <location>
        <begin position="20"/>
        <end position="42"/>
    </location>
</feature>
<comment type="caution">
    <text evidence="3">The sequence shown here is derived from an EMBL/GenBank/DDBJ whole genome shotgun (WGS) entry which is preliminary data.</text>
</comment>
<evidence type="ECO:0000256" key="1">
    <source>
        <dbReference type="SAM" id="Phobius"/>
    </source>
</evidence>
<dbReference type="InterPro" id="IPR018476">
    <property type="entry name" value="GlyceroP-diester-Pdiesterase_M"/>
</dbReference>
<dbReference type="InterPro" id="IPR030395">
    <property type="entry name" value="GP_PDE_dom"/>
</dbReference>
<dbReference type="Proteomes" id="UP001597040">
    <property type="component" value="Unassembled WGS sequence"/>
</dbReference>
<feature type="transmembrane region" description="Helical" evidence="1">
    <location>
        <begin position="322"/>
        <end position="342"/>
    </location>
</feature>
<sequence>MFELFRNSLQDFKVSYKKYLSFELLYMLLASFIFVPVISYMFNRMLTIMGTGSLLNTDIYKIGLSYTGVLGMLVISFFAVVVLFIEFGVIIIMAQKRYFHENILVSEAFVTTLRRLPKLLGFGIFQLIFILLLVIPFIDSSTLPQFLDFNIPIILTNMLYQSFWWIIVYVAVFLLMMFILIRWIFTLHAIFLEDKSIYKAMKRSWEITRFNKFKLVLNLFLLNLLIFVIGFLFMNLISYTATLIDTKIVGDFIGDYLVTFSSYIAIISSYLLIPINIIIITRLFYRFQNQTNEVRDELTLQKSKRLNAMENYISRIFTKRKYTLLTLILIYLTTMFAINYTVNDNIVYLKWDVSVASHRGDLNHAPENSMSSIRSAMDKGVDAIEVDVMMTKDGVIVLNHDFDLERAAGVSTRIKDMTYEEVSKIDIGRLYSDEFIGEKIPTLDAVLEEMKQEEAQLIIDIKSTDSNSELAEKVVEVVEKHDMAELSYVQSFDYELLQEIRNRNSIIKIGQILFLSAGNLASLDVDFYTVRQTMLTERFIENARKQNREVWVWTVNVERNMKEVLKYGIDGIITDYPEKAQHVLELDFNNE</sequence>
<name>A0ABW3LRY4_9BACI</name>
<dbReference type="EMBL" id="JBHTKJ010000065">
    <property type="protein sequence ID" value="MFD1040279.1"/>
    <property type="molecule type" value="Genomic_DNA"/>
</dbReference>
<dbReference type="SUPFAM" id="SSF51695">
    <property type="entry name" value="PLC-like phosphodiesterases"/>
    <property type="match status" value="1"/>
</dbReference>
<proteinExistence type="predicted"/>
<accession>A0ABW3LRY4</accession>
<dbReference type="PANTHER" id="PTHR46211">
    <property type="entry name" value="GLYCEROPHOSPHORYL DIESTER PHOSPHODIESTERASE"/>
    <property type="match status" value="1"/>
</dbReference>
<dbReference type="Gene3D" id="3.20.20.190">
    <property type="entry name" value="Phosphatidylinositol (PI) phosphodiesterase"/>
    <property type="match status" value="1"/>
</dbReference>
<dbReference type="RefSeq" id="WP_390364196.1">
    <property type="nucleotide sequence ID" value="NZ_JBHTKJ010000065.1"/>
</dbReference>
<feature type="transmembrane region" description="Helical" evidence="1">
    <location>
        <begin position="260"/>
        <end position="285"/>
    </location>
</feature>
<dbReference type="Pfam" id="PF10110">
    <property type="entry name" value="GPDPase_memb"/>
    <property type="match status" value="1"/>
</dbReference>
<protein>
    <submittedName>
        <fullName evidence="3">Glycerophosphoryl diester phosphodiesterase membrane domain-containing protein</fullName>
    </submittedName>
</protein>
<keyword evidence="1" id="KW-0472">Membrane</keyword>
<keyword evidence="4" id="KW-1185">Reference proteome</keyword>
<organism evidence="3 4">
    <name type="scientific">Virgibacillus byunsanensis</name>
    <dbReference type="NCBI Taxonomy" id="570945"/>
    <lineage>
        <taxon>Bacteria</taxon>
        <taxon>Bacillati</taxon>
        <taxon>Bacillota</taxon>
        <taxon>Bacilli</taxon>
        <taxon>Bacillales</taxon>
        <taxon>Bacillaceae</taxon>
        <taxon>Virgibacillus</taxon>
    </lineage>
</organism>
<keyword evidence="1" id="KW-0812">Transmembrane</keyword>
<dbReference type="InterPro" id="IPR017946">
    <property type="entry name" value="PLC-like_Pdiesterase_TIM-brl"/>
</dbReference>
<feature type="domain" description="GP-PDE" evidence="2">
    <location>
        <begin position="353"/>
        <end position="584"/>
    </location>
</feature>
<evidence type="ECO:0000313" key="3">
    <source>
        <dbReference type="EMBL" id="MFD1040279.1"/>
    </source>
</evidence>
<feature type="transmembrane region" description="Helical" evidence="1">
    <location>
        <begin position="213"/>
        <end position="240"/>
    </location>
</feature>
<keyword evidence="1" id="KW-1133">Transmembrane helix</keyword>
<reference evidence="4" key="1">
    <citation type="journal article" date="2019" name="Int. J. Syst. Evol. Microbiol.">
        <title>The Global Catalogue of Microorganisms (GCM) 10K type strain sequencing project: providing services to taxonomists for standard genome sequencing and annotation.</title>
        <authorList>
            <consortium name="The Broad Institute Genomics Platform"/>
            <consortium name="The Broad Institute Genome Sequencing Center for Infectious Disease"/>
            <person name="Wu L."/>
            <person name="Ma J."/>
        </authorList>
    </citation>
    <scope>NUCLEOTIDE SEQUENCE [LARGE SCALE GENOMIC DNA]</scope>
    <source>
        <strain evidence="4">CCUG 56754</strain>
    </source>
</reference>
<dbReference type="PANTHER" id="PTHR46211:SF8">
    <property type="entry name" value="PHOSPHODIESTERASE"/>
    <property type="match status" value="1"/>
</dbReference>
<gene>
    <name evidence="3" type="ORF">ACFQ3N_18045</name>
</gene>
<feature type="transmembrane region" description="Helical" evidence="1">
    <location>
        <begin position="119"/>
        <end position="138"/>
    </location>
</feature>
<dbReference type="Pfam" id="PF03009">
    <property type="entry name" value="GDPD"/>
    <property type="match status" value="1"/>
</dbReference>
<evidence type="ECO:0000259" key="2">
    <source>
        <dbReference type="PROSITE" id="PS51704"/>
    </source>
</evidence>
<feature type="transmembrane region" description="Helical" evidence="1">
    <location>
        <begin position="163"/>
        <end position="192"/>
    </location>
</feature>